<evidence type="ECO:0000256" key="3">
    <source>
        <dbReference type="ARBA" id="ARBA00023125"/>
    </source>
</evidence>
<dbReference type="EMBL" id="FODO01000033">
    <property type="protein sequence ID" value="SEP00866.1"/>
    <property type="molecule type" value="Genomic_DNA"/>
</dbReference>
<evidence type="ECO:0000313" key="6">
    <source>
        <dbReference type="Proteomes" id="UP000198814"/>
    </source>
</evidence>
<dbReference type="InterPro" id="IPR000055">
    <property type="entry name" value="Restrct_endonuc_typeI_TRD"/>
</dbReference>
<dbReference type="InterPro" id="IPR052021">
    <property type="entry name" value="Type-I_RS_S_subunit"/>
</dbReference>
<dbReference type="PANTHER" id="PTHR30408">
    <property type="entry name" value="TYPE-1 RESTRICTION ENZYME ECOKI SPECIFICITY PROTEIN"/>
    <property type="match status" value="1"/>
</dbReference>
<name>A0A1H8UCN2_9PROT</name>
<keyword evidence="3" id="KW-0238">DNA-binding</keyword>
<comment type="similarity">
    <text evidence="1">Belongs to the type-I restriction system S methylase family.</text>
</comment>
<dbReference type="OrthoDB" id="5298944at2"/>
<dbReference type="STRING" id="42354.SAMN05216333_1336"/>
<gene>
    <name evidence="5" type="ORF">SAMN05216333_1336</name>
</gene>
<protein>
    <submittedName>
        <fullName evidence="5">Type I restriction enzyme, S subunit</fullName>
    </submittedName>
</protein>
<dbReference type="Pfam" id="PF01420">
    <property type="entry name" value="Methylase_S"/>
    <property type="match status" value="1"/>
</dbReference>
<accession>A0A1H8UCN2</accession>
<reference evidence="6" key="1">
    <citation type="submission" date="2016-10" db="EMBL/GenBank/DDBJ databases">
        <authorList>
            <person name="Varghese N."/>
            <person name="Submissions S."/>
        </authorList>
    </citation>
    <scope>NUCLEOTIDE SEQUENCE [LARGE SCALE GENOMIC DNA]</scope>
    <source>
        <strain evidence="6">Nm76</strain>
    </source>
</reference>
<evidence type="ECO:0000313" key="5">
    <source>
        <dbReference type="EMBL" id="SEP00866.1"/>
    </source>
</evidence>
<feature type="domain" description="Type I restriction modification DNA specificity" evidence="4">
    <location>
        <begin position="301"/>
        <end position="409"/>
    </location>
</feature>
<sequence>MSFPRYEKYKDSGVEWLGEVPEHWEVSFLKYILANIESGTSVNSTDIPANSNEFGVLKTSCVYSGEFDADENKAIVTSEYDRASCPLQLNSLIVSRMNTPELVGAAGLVKQKRSNLFLPDRLWQVTFYTAHPAFVHYWTLTASYRSQVQVACTGTSSSMQNLGQDQFRSFILPLPSVQEQFAIVNFLNLETAKIDELIAEQQRLIELLKEKRQAVISHAVTKGLNPDVPMKDSGVEWLGEVPEHWEIKPLKAVSKLYGRIGYRGYTTADIVDEGEGAITLSPSNMADGVVSVLKSTYISWAKYTESPEIMIHPEDIVMVKTGSTFGKVAYVSLVDHPMTINPQLVLYKNIICFPRFLFFILNTPVIQALIEVSNSGSTIPTMSQEAIGNFRFGLPPVTEQKLIVEFVDRELLKLATLNTEAQRTIDLLQERRAALISAAVTGQIDVRELALSEEK</sequence>
<proteinExistence type="inferred from homology"/>
<keyword evidence="2" id="KW-0680">Restriction system</keyword>
<dbReference type="AlphaFoldDB" id="A0A1H8UCN2"/>
<dbReference type="GO" id="GO:0003677">
    <property type="term" value="F:DNA binding"/>
    <property type="evidence" value="ECO:0007669"/>
    <property type="project" value="UniProtKB-KW"/>
</dbReference>
<dbReference type="Proteomes" id="UP000198814">
    <property type="component" value="Unassembled WGS sequence"/>
</dbReference>
<dbReference type="Gene3D" id="1.10.287.1120">
    <property type="entry name" value="Bipartite methylase S protein"/>
    <property type="match status" value="1"/>
</dbReference>
<evidence type="ECO:0000256" key="1">
    <source>
        <dbReference type="ARBA" id="ARBA00010923"/>
    </source>
</evidence>
<dbReference type="PANTHER" id="PTHR30408:SF12">
    <property type="entry name" value="TYPE I RESTRICTION ENZYME MJAVIII SPECIFICITY SUBUNIT"/>
    <property type="match status" value="1"/>
</dbReference>
<organism evidence="5 6">
    <name type="scientific">Nitrosomonas oligotropha</name>
    <dbReference type="NCBI Taxonomy" id="42354"/>
    <lineage>
        <taxon>Bacteria</taxon>
        <taxon>Pseudomonadati</taxon>
        <taxon>Pseudomonadota</taxon>
        <taxon>Betaproteobacteria</taxon>
        <taxon>Nitrosomonadales</taxon>
        <taxon>Nitrosomonadaceae</taxon>
        <taxon>Nitrosomonas</taxon>
    </lineage>
</organism>
<evidence type="ECO:0000259" key="4">
    <source>
        <dbReference type="Pfam" id="PF01420"/>
    </source>
</evidence>
<dbReference type="RefSeq" id="WP_090322092.1">
    <property type="nucleotide sequence ID" value="NZ_FNOE01000036.1"/>
</dbReference>
<dbReference type="SUPFAM" id="SSF116734">
    <property type="entry name" value="DNA methylase specificity domain"/>
    <property type="match status" value="2"/>
</dbReference>
<keyword evidence="6" id="KW-1185">Reference proteome</keyword>
<evidence type="ECO:0000256" key="2">
    <source>
        <dbReference type="ARBA" id="ARBA00022747"/>
    </source>
</evidence>
<dbReference type="InterPro" id="IPR044946">
    <property type="entry name" value="Restrct_endonuc_typeI_TRD_sf"/>
</dbReference>
<dbReference type="Gene3D" id="3.90.220.20">
    <property type="entry name" value="DNA methylase specificity domains"/>
    <property type="match status" value="2"/>
</dbReference>
<dbReference type="GO" id="GO:0009307">
    <property type="term" value="P:DNA restriction-modification system"/>
    <property type="evidence" value="ECO:0007669"/>
    <property type="project" value="UniProtKB-KW"/>
</dbReference>